<dbReference type="InterPro" id="IPR042185">
    <property type="entry name" value="Serpin_sf_2"/>
</dbReference>
<evidence type="ECO:0000256" key="4">
    <source>
        <dbReference type="RuleBase" id="RU000411"/>
    </source>
</evidence>
<feature type="domain" description="Serpin" evidence="6">
    <location>
        <begin position="40"/>
        <end position="399"/>
    </location>
</feature>
<evidence type="ECO:0000256" key="3">
    <source>
        <dbReference type="ARBA" id="ARBA00022900"/>
    </source>
</evidence>
<evidence type="ECO:0000256" key="2">
    <source>
        <dbReference type="ARBA" id="ARBA00022690"/>
    </source>
</evidence>
<dbReference type="InterPro" id="IPR042178">
    <property type="entry name" value="Serpin_sf_1"/>
</dbReference>
<comment type="similarity">
    <text evidence="1 4">Belongs to the serpin family.</text>
</comment>
<dbReference type="PANTHER" id="PTHR11461:SF211">
    <property type="entry name" value="GH10112P-RELATED"/>
    <property type="match status" value="1"/>
</dbReference>
<dbReference type="InterPro" id="IPR023796">
    <property type="entry name" value="Serpin_dom"/>
</dbReference>
<dbReference type="InterPro" id="IPR023795">
    <property type="entry name" value="Serpin_CS"/>
</dbReference>
<feature type="chain" id="PRO_5040231422" description="Serpin domain-containing protein" evidence="5">
    <location>
        <begin position="23"/>
        <end position="400"/>
    </location>
</feature>
<dbReference type="Gene3D" id="2.30.39.10">
    <property type="entry name" value="Alpha-1-antitrypsin, domain 1"/>
    <property type="match status" value="1"/>
</dbReference>
<evidence type="ECO:0000256" key="5">
    <source>
        <dbReference type="SAM" id="SignalP"/>
    </source>
</evidence>
<dbReference type="AlphaFoldDB" id="A0A9Q0BJI1"/>
<sequence length="400" mass="45123">MTSKAAILLLAMGHLMVAPGLAKPEFCECLAPTYMTRFSAKLFQEIIRWQSQLYNVVFSPFTVHSTLALIYRASEGETFEEVQQVGQFDKQPVFVALDFERLIKFKEHLQGARLTSFSRVFYNQQLGGVNSRYDEFSKFFFDIATEPVDMDGGQDTANRINDWLRRVGVMAYVSPHDITPSGKSSAQMQALLVSTGYFRGHWEHKFGLDNTRSSNFHHANGAASSVRMMYNHDVYALADLPELEATALELAFDESATSLLILLPNRPNGLAHLEQQLARPEFDLNRIASRLHRQSVTVGLPRMRFGSQCNMTNPLKRLGLRKMFTASSGVTKLVDQPVRMDKFLYRSFFSLTEGGTGHVNLLNGKPLPAKAKEVVANRPFFFAIRTPKTVLFMGHVLNPR</sequence>
<dbReference type="GO" id="GO:0005615">
    <property type="term" value="C:extracellular space"/>
    <property type="evidence" value="ECO:0007669"/>
    <property type="project" value="InterPro"/>
</dbReference>
<keyword evidence="5" id="KW-0732">Signal</keyword>
<evidence type="ECO:0000313" key="8">
    <source>
        <dbReference type="Proteomes" id="UP001059596"/>
    </source>
</evidence>
<proteinExistence type="inferred from homology"/>
<reference evidence="7" key="1">
    <citation type="journal article" date="2023" name="Genome Biol. Evol.">
        <title>Long-read-based Genome Assembly of Drosophila gunungcola Reveals Fewer Chemosensory Genes in Flower-breeding Species.</title>
        <authorList>
            <person name="Negi A."/>
            <person name="Liao B.Y."/>
            <person name="Yeh S.D."/>
        </authorList>
    </citation>
    <scope>NUCLEOTIDE SEQUENCE</scope>
    <source>
        <strain evidence="7">Sukarami</strain>
    </source>
</reference>
<dbReference type="OrthoDB" id="671595at2759"/>
<protein>
    <recommendedName>
        <fullName evidence="6">Serpin domain-containing protein</fullName>
    </recommendedName>
</protein>
<keyword evidence="3" id="KW-0722">Serine protease inhibitor</keyword>
<feature type="signal peptide" evidence="5">
    <location>
        <begin position="1"/>
        <end position="22"/>
    </location>
</feature>
<dbReference type="InterPro" id="IPR000215">
    <property type="entry name" value="Serpin_fam"/>
</dbReference>
<gene>
    <name evidence="7" type="ORF">M5D96_013507</name>
</gene>
<dbReference type="SUPFAM" id="SSF56574">
    <property type="entry name" value="Serpins"/>
    <property type="match status" value="1"/>
</dbReference>
<dbReference type="SMART" id="SM00093">
    <property type="entry name" value="SERPIN"/>
    <property type="match status" value="1"/>
</dbReference>
<comment type="caution">
    <text evidence="7">The sequence shown here is derived from an EMBL/GenBank/DDBJ whole genome shotgun (WGS) entry which is preliminary data.</text>
</comment>
<keyword evidence="8" id="KW-1185">Reference proteome</keyword>
<dbReference type="PROSITE" id="PS00284">
    <property type="entry name" value="SERPIN"/>
    <property type="match status" value="1"/>
</dbReference>
<organism evidence="7 8">
    <name type="scientific">Drosophila gunungcola</name>
    <name type="common">fruit fly</name>
    <dbReference type="NCBI Taxonomy" id="103775"/>
    <lineage>
        <taxon>Eukaryota</taxon>
        <taxon>Metazoa</taxon>
        <taxon>Ecdysozoa</taxon>
        <taxon>Arthropoda</taxon>
        <taxon>Hexapoda</taxon>
        <taxon>Insecta</taxon>
        <taxon>Pterygota</taxon>
        <taxon>Neoptera</taxon>
        <taxon>Endopterygota</taxon>
        <taxon>Diptera</taxon>
        <taxon>Brachycera</taxon>
        <taxon>Muscomorpha</taxon>
        <taxon>Ephydroidea</taxon>
        <taxon>Drosophilidae</taxon>
        <taxon>Drosophila</taxon>
        <taxon>Sophophora</taxon>
    </lineage>
</organism>
<evidence type="ECO:0000256" key="1">
    <source>
        <dbReference type="ARBA" id="ARBA00009500"/>
    </source>
</evidence>
<dbReference type="Gene3D" id="3.30.497.10">
    <property type="entry name" value="Antithrombin, subunit I, domain 2"/>
    <property type="match status" value="1"/>
</dbReference>
<dbReference type="GO" id="GO:0004867">
    <property type="term" value="F:serine-type endopeptidase inhibitor activity"/>
    <property type="evidence" value="ECO:0007669"/>
    <property type="project" value="UniProtKB-KW"/>
</dbReference>
<dbReference type="EMBL" id="JAMKOV010000108">
    <property type="protein sequence ID" value="KAI8033724.1"/>
    <property type="molecule type" value="Genomic_DNA"/>
</dbReference>
<accession>A0A9Q0BJI1</accession>
<dbReference type="InterPro" id="IPR036186">
    <property type="entry name" value="Serpin_sf"/>
</dbReference>
<keyword evidence="2" id="KW-0646">Protease inhibitor</keyword>
<dbReference type="Proteomes" id="UP001059596">
    <property type="component" value="Unassembled WGS sequence"/>
</dbReference>
<dbReference type="Pfam" id="PF00079">
    <property type="entry name" value="Serpin"/>
    <property type="match status" value="1"/>
</dbReference>
<evidence type="ECO:0000313" key="7">
    <source>
        <dbReference type="EMBL" id="KAI8033724.1"/>
    </source>
</evidence>
<dbReference type="PANTHER" id="PTHR11461">
    <property type="entry name" value="SERINE PROTEASE INHIBITOR, SERPIN"/>
    <property type="match status" value="1"/>
</dbReference>
<name>A0A9Q0BJI1_9MUSC</name>
<dbReference type="CDD" id="cd19954">
    <property type="entry name" value="serpin42Dd-like_insects"/>
    <property type="match status" value="1"/>
</dbReference>
<evidence type="ECO:0000259" key="6">
    <source>
        <dbReference type="SMART" id="SM00093"/>
    </source>
</evidence>